<gene>
    <name evidence="2" type="ORF">DXU93_08035</name>
</gene>
<dbReference type="OrthoDB" id="1119488at2"/>
<organism evidence="2 3">
    <name type="scientific">Brumimicrobium aurantiacum</name>
    <dbReference type="NCBI Taxonomy" id="1737063"/>
    <lineage>
        <taxon>Bacteria</taxon>
        <taxon>Pseudomonadati</taxon>
        <taxon>Bacteroidota</taxon>
        <taxon>Flavobacteriia</taxon>
        <taxon>Flavobacteriales</taxon>
        <taxon>Crocinitomicaceae</taxon>
        <taxon>Brumimicrobium</taxon>
    </lineage>
</organism>
<proteinExistence type="predicted"/>
<protein>
    <recommendedName>
        <fullName evidence="4">Lipoprotein</fullName>
    </recommendedName>
</protein>
<dbReference type="EMBL" id="QURB01000004">
    <property type="protein sequence ID" value="RFC54367.1"/>
    <property type="molecule type" value="Genomic_DNA"/>
</dbReference>
<sequence>MKNLIYIFTMGLLIFAVVSCDKEDIKPQQDVNSETSELRRVDSEYVLNNCNDEEEKNRGNTVTKKILDTNDIITDPNRDEDEERKVKRK</sequence>
<reference evidence="2 3" key="1">
    <citation type="submission" date="2018-08" db="EMBL/GenBank/DDBJ databases">
        <title>The draft genome squence of Brumimicrobium sp. N62.</title>
        <authorList>
            <person name="Du Z.-J."/>
            <person name="Luo H.-R."/>
        </authorList>
    </citation>
    <scope>NUCLEOTIDE SEQUENCE [LARGE SCALE GENOMIC DNA]</scope>
    <source>
        <strain evidence="2 3">N62</strain>
    </source>
</reference>
<evidence type="ECO:0008006" key="4">
    <source>
        <dbReference type="Google" id="ProtNLM"/>
    </source>
</evidence>
<dbReference type="AlphaFoldDB" id="A0A3E1EXV6"/>
<dbReference type="RefSeq" id="WP_116880768.1">
    <property type="nucleotide sequence ID" value="NZ_QURB01000004.1"/>
</dbReference>
<comment type="caution">
    <text evidence="2">The sequence shown here is derived from an EMBL/GenBank/DDBJ whole genome shotgun (WGS) entry which is preliminary data.</text>
</comment>
<dbReference type="PROSITE" id="PS51257">
    <property type="entry name" value="PROKAR_LIPOPROTEIN"/>
    <property type="match status" value="1"/>
</dbReference>
<feature type="region of interest" description="Disordered" evidence="1">
    <location>
        <begin position="68"/>
        <end position="89"/>
    </location>
</feature>
<accession>A0A3E1EXV6</accession>
<evidence type="ECO:0000313" key="3">
    <source>
        <dbReference type="Proteomes" id="UP000257127"/>
    </source>
</evidence>
<evidence type="ECO:0000313" key="2">
    <source>
        <dbReference type="EMBL" id="RFC54367.1"/>
    </source>
</evidence>
<keyword evidence="3" id="KW-1185">Reference proteome</keyword>
<dbReference type="Proteomes" id="UP000257127">
    <property type="component" value="Unassembled WGS sequence"/>
</dbReference>
<evidence type="ECO:0000256" key="1">
    <source>
        <dbReference type="SAM" id="MobiDB-lite"/>
    </source>
</evidence>
<name>A0A3E1EXV6_9FLAO</name>